<dbReference type="InterPro" id="IPR012337">
    <property type="entry name" value="RNaseH-like_sf"/>
</dbReference>
<name>A0A9N9PBE2_9GLOM</name>
<dbReference type="PANTHER" id="PTHR23272:SF161">
    <property type="entry name" value="ZINC FINGER BED DOMAIN-CONTAINING PROTEIN RICESLEEPER 1-LIKE"/>
    <property type="match status" value="1"/>
</dbReference>
<evidence type="ECO:0000313" key="1">
    <source>
        <dbReference type="EMBL" id="CAG8800859.1"/>
    </source>
</evidence>
<keyword evidence="2" id="KW-1185">Reference proteome</keyword>
<dbReference type="OrthoDB" id="2417705at2759"/>
<dbReference type="EMBL" id="CAJVPY010035242">
    <property type="protein sequence ID" value="CAG8800859.1"/>
    <property type="molecule type" value="Genomic_DNA"/>
</dbReference>
<organism evidence="1 2">
    <name type="scientific">Dentiscutata erythropus</name>
    <dbReference type="NCBI Taxonomy" id="1348616"/>
    <lineage>
        <taxon>Eukaryota</taxon>
        <taxon>Fungi</taxon>
        <taxon>Fungi incertae sedis</taxon>
        <taxon>Mucoromycota</taxon>
        <taxon>Glomeromycotina</taxon>
        <taxon>Glomeromycetes</taxon>
        <taxon>Diversisporales</taxon>
        <taxon>Gigasporaceae</taxon>
        <taxon>Dentiscutata</taxon>
    </lineage>
</organism>
<dbReference type="PANTHER" id="PTHR23272">
    <property type="entry name" value="BED FINGER-RELATED"/>
    <property type="match status" value="1"/>
</dbReference>
<dbReference type="SUPFAM" id="SSF53098">
    <property type="entry name" value="Ribonuclease H-like"/>
    <property type="match status" value="1"/>
</dbReference>
<sequence length="167" mass="19535">ELRNCLKLFNIATEILSKSNYLTIADLRLIISGLFNHLNIFYSNYQDMKLVVSKIRKKLDEYWPIMQEASRIAAFFDPHFKQIVYSEDSTDEILASIHASLLVNSESIVQSQYISKCIQFIQEYNKATMLTTTSDLDELTRYWEITAAPEETSVCDWWKANQRLFQT</sequence>
<reference evidence="1" key="1">
    <citation type="submission" date="2021-06" db="EMBL/GenBank/DDBJ databases">
        <authorList>
            <person name="Kallberg Y."/>
            <person name="Tangrot J."/>
            <person name="Rosling A."/>
        </authorList>
    </citation>
    <scope>NUCLEOTIDE SEQUENCE</scope>
    <source>
        <strain evidence="1">MA453B</strain>
    </source>
</reference>
<dbReference type="AlphaFoldDB" id="A0A9N9PBE2"/>
<comment type="caution">
    <text evidence="1">The sequence shown here is derived from an EMBL/GenBank/DDBJ whole genome shotgun (WGS) entry which is preliminary data.</text>
</comment>
<accession>A0A9N9PBE2</accession>
<protein>
    <submittedName>
        <fullName evidence="1">19495_t:CDS:1</fullName>
    </submittedName>
</protein>
<dbReference type="Proteomes" id="UP000789405">
    <property type="component" value="Unassembled WGS sequence"/>
</dbReference>
<proteinExistence type="predicted"/>
<feature type="non-terminal residue" evidence="1">
    <location>
        <position position="1"/>
    </location>
</feature>
<evidence type="ECO:0000313" key="2">
    <source>
        <dbReference type="Proteomes" id="UP000789405"/>
    </source>
</evidence>
<gene>
    <name evidence="1" type="ORF">DERYTH_LOCUS23343</name>
</gene>